<proteinExistence type="predicted"/>
<keyword evidence="2" id="KW-1185">Reference proteome</keyword>
<evidence type="ECO:0000313" key="1">
    <source>
        <dbReference type="EMBL" id="OMJ71270.1"/>
    </source>
</evidence>
<comment type="caution">
    <text evidence="1">The sequence shown here is derived from an EMBL/GenBank/DDBJ whole genome shotgun (WGS) entry which is preliminary data.</text>
</comment>
<protein>
    <submittedName>
        <fullName evidence="1">Uncharacterized protein</fullName>
    </submittedName>
</protein>
<gene>
    <name evidence="1" type="ORF">SteCoe_30572</name>
</gene>
<dbReference type="Proteomes" id="UP000187209">
    <property type="component" value="Unassembled WGS sequence"/>
</dbReference>
<dbReference type="EMBL" id="MPUH01001007">
    <property type="protein sequence ID" value="OMJ71270.1"/>
    <property type="molecule type" value="Genomic_DNA"/>
</dbReference>
<reference evidence="1 2" key="1">
    <citation type="submission" date="2016-11" db="EMBL/GenBank/DDBJ databases">
        <title>The macronuclear genome of Stentor coeruleus: a giant cell with tiny introns.</title>
        <authorList>
            <person name="Slabodnick M."/>
            <person name="Ruby J.G."/>
            <person name="Reiff S.B."/>
            <person name="Swart E.C."/>
            <person name="Gosai S."/>
            <person name="Prabakaran S."/>
            <person name="Witkowska E."/>
            <person name="Larue G.E."/>
            <person name="Fisher S."/>
            <person name="Freeman R.M."/>
            <person name="Gunawardena J."/>
            <person name="Chu W."/>
            <person name="Stover N.A."/>
            <person name="Gregory B.D."/>
            <person name="Nowacki M."/>
            <person name="Derisi J."/>
            <person name="Roy S.W."/>
            <person name="Marshall W.F."/>
            <person name="Sood P."/>
        </authorList>
    </citation>
    <scope>NUCLEOTIDE SEQUENCE [LARGE SCALE GENOMIC DNA]</scope>
    <source>
        <strain evidence="1">WM001</strain>
    </source>
</reference>
<name>A0A1R2B3S0_9CILI</name>
<accession>A0A1R2B3S0</accession>
<dbReference type="AlphaFoldDB" id="A0A1R2B3S0"/>
<sequence>MNITEDLKSTLNKTLEIALGIEKVNTMINPRKAHTEGKNLVNVIYKDMQILTNYTRGRKRQNNFKEAKDVTRIISSSLNPNLSEIRRADLKKNLSSSIKKVTQRVKMSRAGKRTIGQLLHDEHLPFNQSFDKALSSRGNTPKPKSLPFVSLTTGKTENPMYLPGFQEYLENKGSNYLKKKYNDDILGRFDRASNSISKFKEDFEYKASNYIKAIDDKSKRASLFRKPSNGIMVNELNISAVRRRSLVIKNLIFNTNAPAKKNHRATMIKTQPVFTDTVRGFNQATIIENQKFLDILNKIDLERPMILRQKVDLIQGDKERYRNNLHSLKKFENFRILVETQRRKRQNMNYRQGLAYMNIIEGFRTLRYKPSPGEMEVLEFWKRMVEYGWVVTQADLDEVQGILSNKGTLSESSELLIEKLSKVINA</sequence>
<organism evidence="1 2">
    <name type="scientific">Stentor coeruleus</name>
    <dbReference type="NCBI Taxonomy" id="5963"/>
    <lineage>
        <taxon>Eukaryota</taxon>
        <taxon>Sar</taxon>
        <taxon>Alveolata</taxon>
        <taxon>Ciliophora</taxon>
        <taxon>Postciliodesmatophora</taxon>
        <taxon>Heterotrichea</taxon>
        <taxon>Heterotrichida</taxon>
        <taxon>Stentoridae</taxon>
        <taxon>Stentor</taxon>
    </lineage>
</organism>
<evidence type="ECO:0000313" key="2">
    <source>
        <dbReference type="Proteomes" id="UP000187209"/>
    </source>
</evidence>